<proteinExistence type="predicted"/>
<evidence type="ECO:0000313" key="3">
    <source>
        <dbReference type="Proteomes" id="UP000663881"/>
    </source>
</evidence>
<sequence>TKTAHLTILSTPRRNPALLLYLFYGIFALIFLIVSSLFSRRTLVQLLTHLR</sequence>
<gene>
    <name evidence="2" type="ORF">OKA104_LOCUS47873</name>
</gene>
<keyword evidence="1" id="KW-0472">Membrane</keyword>
<accession>A0A820JWX7</accession>
<feature type="non-terminal residue" evidence="2">
    <location>
        <position position="1"/>
    </location>
</feature>
<dbReference type="EMBL" id="CAJOAY010019756">
    <property type="protein sequence ID" value="CAF4333067.1"/>
    <property type="molecule type" value="Genomic_DNA"/>
</dbReference>
<reference evidence="2" key="1">
    <citation type="submission" date="2021-02" db="EMBL/GenBank/DDBJ databases">
        <authorList>
            <person name="Nowell W R."/>
        </authorList>
    </citation>
    <scope>NUCLEOTIDE SEQUENCE</scope>
</reference>
<dbReference type="AlphaFoldDB" id="A0A820JWX7"/>
<dbReference type="Proteomes" id="UP000663881">
    <property type="component" value="Unassembled WGS sequence"/>
</dbReference>
<comment type="caution">
    <text evidence="2">The sequence shown here is derived from an EMBL/GenBank/DDBJ whole genome shotgun (WGS) entry which is preliminary data.</text>
</comment>
<keyword evidence="1" id="KW-1133">Transmembrane helix</keyword>
<name>A0A820JWX7_9BILA</name>
<evidence type="ECO:0000256" key="1">
    <source>
        <dbReference type="SAM" id="Phobius"/>
    </source>
</evidence>
<evidence type="ECO:0000313" key="2">
    <source>
        <dbReference type="EMBL" id="CAF4333067.1"/>
    </source>
</evidence>
<keyword evidence="1" id="KW-0812">Transmembrane</keyword>
<feature type="transmembrane region" description="Helical" evidence="1">
    <location>
        <begin position="18"/>
        <end position="38"/>
    </location>
</feature>
<organism evidence="2 3">
    <name type="scientific">Adineta steineri</name>
    <dbReference type="NCBI Taxonomy" id="433720"/>
    <lineage>
        <taxon>Eukaryota</taxon>
        <taxon>Metazoa</taxon>
        <taxon>Spiralia</taxon>
        <taxon>Gnathifera</taxon>
        <taxon>Rotifera</taxon>
        <taxon>Eurotatoria</taxon>
        <taxon>Bdelloidea</taxon>
        <taxon>Adinetida</taxon>
        <taxon>Adinetidae</taxon>
        <taxon>Adineta</taxon>
    </lineage>
</organism>
<protein>
    <submittedName>
        <fullName evidence="2">Uncharacterized protein</fullName>
    </submittedName>
</protein>